<keyword evidence="6" id="KW-1133">Transmembrane helix</keyword>
<keyword evidence="6" id="KW-0812">Transmembrane</keyword>
<reference evidence="8 9" key="1">
    <citation type="submission" date="2019-10" db="EMBL/GenBank/DDBJ databases">
        <title>New genus of Silvanigrellaceae.</title>
        <authorList>
            <person name="Pitt A."/>
            <person name="Hahn M.W."/>
        </authorList>
    </citation>
    <scope>NUCLEOTIDE SEQUENCE [LARGE SCALE GENOMIC DNA]</scope>
    <source>
        <strain evidence="8 9">33A1-SZDP</strain>
    </source>
</reference>
<dbReference type="PROSITE" id="PS51352">
    <property type="entry name" value="THIOREDOXIN_2"/>
    <property type="match status" value="1"/>
</dbReference>
<protein>
    <submittedName>
        <fullName evidence="8">Thioredoxin domain-containing protein</fullName>
    </submittedName>
</protein>
<evidence type="ECO:0000256" key="5">
    <source>
        <dbReference type="ARBA" id="ARBA00023284"/>
    </source>
</evidence>
<dbReference type="AlphaFoldDB" id="A0A833JF69"/>
<dbReference type="Pfam" id="PF13462">
    <property type="entry name" value="Thioredoxin_4"/>
    <property type="match status" value="1"/>
</dbReference>
<evidence type="ECO:0000259" key="7">
    <source>
        <dbReference type="PROSITE" id="PS51352"/>
    </source>
</evidence>
<proteinExistence type="inferred from homology"/>
<keyword evidence="6" id="KW-0472">Membrane</keyword>
<organism evidence="8 9">
    <name type="scientific">Fluviispira multicolorata</name>
    <dbReference type="NCBI Taxonomy" id="2654512"/>
    <lineage>
        <taxon>Bacteria</taxon>
        <taxon>Pseudomonadati</taxon>
        <taxon>Bdellovibrionota</taxon>
        <taxon>Oligoflexia</taxon>
        <taxon>Silvanigrellales</taxon>
        <taxon>Silvanigrellaceae</taxon>
        <taxon>Fluviispira</taxon>
    </lineage>
</organism>
<evidence type="ECO:0000256" key="2">
    <source>
        <dbReference type="ARBA" id="ARBA00022729"/>
    </source>
</evidence>
<gene>
    <name evidence="8" type="ORF">GCL57_07470</name>
</gene>
<evidence type="ECO:0000256" key="6">
    <source>
        <dbReference type="SAM" id="Phobius"/>
    </source>
</evidence>
<sequence length="376" mass="41739">MPLKGVSMSSGKFVIGGVFIIAAIAGSIPLFFHDYKRFSNNTSSSTINIPKGLDFSQSSSLDTIGTYNNITLKRSDLTSQERQTLFEAESQTFSAIESILAKRYFDNLIKDYMKKKNIANVSSAEQLYLREKSQISKELLKSFIAQNADNPKLKGKSQAEQEAIVLPYLQNQAASSYFRSLIAEAEANGIIEVTGVSKPSTPKIKIDIGDAPSKGPANAPITIVEFADFECPFCANAQPVVDEILKEYKDKIRFVFKNYPLVQIHPEATNAAIAGECANQQKKYWQMHDALFANHTRLGTQTYNKIAQNIGLNISEFNKCRNDRSIKEKITSEIEYGQSLGINATPAFYINGVQLMGAQPKAEFEKIIKKELATKN</sequence>
<dbReference type="GO" id="GO:0016491">
    <property type="term" value="F:oxidoreductase activity"/>
    <property type="evidence" value="ECO:0007669"/>
    <property type="project" value="UniProtKB-KW"/>
</dbReference>
<evidence type="ECO:0000256" key="4">
    <source>
        <dbReference type="ARBA" id="ARBA00023157"/>
    </source>
</evidence>
<evidence type="ECO:0000256" key="1">
    <source>
        <dbReference type="ARBA" id="ARBA00005791"/>
    </source>
</evidence>
<dbReference type="Gene3D" id="3.40.30.10">
    <property type="entry name" value="Glutaredoxin"/>
    <property type="match status" value="1"/>
</dbReference>
<evidence type="ECO:0000313" key="8">
    <source>
        <dbReference type="EMBL" id="KAB8030804.1"/>
    </source>
</evidence>
<comment type="similarity">
    <text evidence="1">Belongs to the thioredoxin family. DsbA subfamily.</text>
</comment>
<keyword evidence="3" id="KW-0560">Oxidoreductase</keyword>
<feature type="transmembrane region" description="Helical" evidence="6">
    <location>
        <begin position="12"/>
        <end position="32"/>
    </location>
</feature>
<dbReference type="InterPro" id="IPR036249">
    <property type="entry name" value="Thioredoxin-like_sf"/>
</dbReference>
<dbReference type="InterPro" id="IPR012336">
    <property type="entry name" value="Thioredoxin-like_fold"/>
</dbReference>
<keyword evidence="5" id="KW-0676">Redox-active center</keyword>
<comment type="caution">
    <text evidence="8">The sequence shown here is derived from an EMBL/GenBank/DDBJ whole genome shotgun (WGS) entry which is preliminary data.</text>
</comment>
<accession>A0A833JF69</accession>
<dbReference type="SUPFAM" id="SSF52833">
    <property type="entry name" value="Thioredoxin-like"/>
    <property type="match status" value="1"/>
</dbReference>
<keyword evidence="2" id="KW-0732">Signal</keyword>
<dbReference type="PANTHER" id="PTHR13887:SF14">
    <property type="entry name" value="DISULFIDE BOND FORMATION PROTEIN D"/>
    <property type="match status" value="1"/>
</dbReference>
<name>A0A833JF69_9BACT</name>
<dbReference type="PANTHER" id="PTHR13887">
    <property type="entry name" value="GLUTATHIONE S-TRANSFERASE KAPPA"/>
    <property type="match status" value="1"/>
</dbReference>
<dbReference type="InterPro" id="IPR013766">
    <property type="entry name" value="Thioredoxin_domain"/>
</dbReference>
<evidence type="ECO:0000256" key="3">
    <source>
        <dbReference type="ARBA" id="ARBA00023002"/>
    </source>
</evidence>
<dbReference type="Proteomes" id="UP000442694">
    <property type="component" value="Unassembled WGS sequence"/>
</dbReference>
<keyword evidence="4" id="KW-1015">Disulfide bond</keyword>
<keyword evidence="9" id="KW-1185">Reference proteome</keyword>
<dbReference type="EMBL" id="WFLN01000006">
    <property type="protein sequence ID" value="KAB8030804.1"/>
    <property type="molecule type" value="Genomic_DNA"/>
</dbReference>
<feature type="domain" description="Thioredoxin" evidence="7">
    <location>
        <begin position="172"/>
        <end position="373"/>
    </location>
</feature>
<evidence type="ECO:0000313" key="9">
    <source>
        <dbReference type="Proteomes" id="UP000442694"/>
    </source>
</evidence>